<evidence type="ECO:0000313" key="2">
    <source>
        <dbReference type="EMBL" id="MBZ4195588.1"/>
    </source>
</evidence>
<gene>
    <name evidence="2" type="ORF">LAD73_02580</name>
</gene>
<comment type="caution">
    <text evidence="2">The sequence shown here is derived from an EMBL/GenBank/DDBJ whole genome shotgun (WGS) entry which is preliminary data.</text>
</comment>
<dbReference type="EMBL" id="JAIQBY010000031">
    <property type="protein sequence ID" value="MBZ4195588.1"/>
    <property type="molecule type" value="Genomic_DNA"/>
</dbReference>
<keyword evidence="1" id="KW-0812">Transmembrane</keyword>
<feature type="transmembrane region" description="Helical" evidence="1">
    <location>
        <begin position="67"/>
        <end position="91"/>
    </location>
</feature>
<organism evidence="2 3">
    <name type="scientific">Mycoplasma tauri</name>
    <dbReference type="NCBI Taxonomy" id="547987"/>
    <lineage>
        <taxon>Bacteria</taxon>
        <taxon>Bacillati</taxon>
        <taxon>Mycoplasmatota</taxon>
        <taxon>Mollicutes</taxon>
        <taxon>Mycoplasmataceae</taxon>
        <taxon>Mycoplasma</taxon>
    </lineage>
</organism>
<sequence length="143" mass="16310">MKLFICDTCNKKFDMELTNCTQCNREVKMYEISESTQSVRPEYQSQIYMQNINRQQMSSASDQSNDFAIAGFVLSFFFPVLGLIFSCIGLSRSKKINGKWRKLSIAGICISIVSMVIVFIIVVVWASAAAYTLTRLSYSYIQF</sequence>
<evidence type="ECO:0000256" key="1">
    <source>
        <dbReference type="SAM" id="Phobius"/>
    </source>
</evidence>
<protein>
    <recommendedName>
        <fullName evidence="4">DUF4190 domain-containing protein</fullName>
    </recommendedName>
</protein>
<keyword evidence="1" id="KW-0472">Membrane</keyword>
<name>A0A953NEQ0_9MOLU</name>
<evidence type="ECO:0008006" key="4">
    <source>
        <dbReference type="Google" id="ProtNLM"/>
    </source>
</evidence>
<dbReference type="Proteomes" id="UP000772186">
    <property type="component" value="Unassembled WGS sequence"/>
</dbReference>
<accession>A0A953NEQ0</accession>
<keyword evidence="1" id="KW-1133">Transmembrane helix</keyword>
<proteinExistence type="predicted"/>
<keyword evidence="3" id="KW-1185">Reference proteome</keyword>
<feature type="transmembrane region" description="Helical" evidence="1">
    <location>
        <begin position="103"/>
        <end position="128"/>
    </location>
</feature>
<dbReference type="RefSeq" id="WP_223644812.1">
    <property type="nucleotide sequence ID" value="NZ_JAIQBY010000031.1"/>
</dbReference>
<reference evidence="2 3" key="1">
    <citation type="submission" date="2021-09" db="EMBL/GenBank/DDBJ databases">
        <title>WGS of Mycoplasma sp. Zaradi2 strains.</title>
        <authorList>
            <person name="Spergser J."/>
        </authorList>
    </citation>
    <scope>NUCLEOTIDE SEQUENCE [LARGE SCALE GENOMIC DNA]</scope>
    <source>
        <strain evidence="2 3">1331</strain>
    </source>
</reference>
<dbReference type="AlphaFoldDB" id="A0A953NEQ0"/>
<evidence type="ECO:0000313" key="3">
    <source>
        <dbReference type="Proteomes" id="UP000772186"/>
    </source>
</evidence>